<evidence type="ECO:0000313" key="2">
    <source>
        <dbReference type="Proteomes" id="UP000046395"/>
    </source>
</evidence>
<dbReference type="Proteomes" id="UP000046395">
    <property type="component" value="Unassembled WGS sequence"/>
</dbReference>
<feature type="compositionally biased region" description="Polar residues" evidence="1">
    <location>
        <begin position="36"/>
        <end position="48"/>
    </location>
</feature>
<reference evidence="2" key="2">
    <citation type="submission" date="2014-03" db="EMBL/GenBank/DDBJ databases">
        <title>The whipworm genome and dual-species transcriptomics of an intimate host-pathogen interaction.</title>
        <authorList>
            <person name="Foth B.J."/>
            <person name="Tsai I.J."/>
            <person name="Reid A.J."/>
            <person name="Bancroft A.J."/>
            <person name="Nichol S."/>
            <person name="Tracey A."/>
            <person name="Holroyd N."/>
            <person name="Cotton J.A."/>
            <person name="Stanley E.J."/>
            <person name="Zarowiecki M."/>
            <person name="Liu J.Z."/>
            <person name="Huckvale T."/>
            <person name="Cooper P.J."/>
            <person name="Grencis R.K."/>
            <person name="Berriman M."/>
        </authorList>
    </citation>
    <scope>NUCLEOTIDE SEQUENCE [LARGE SCALE GENOMIC DNA]</scope>
    <source>
        <strain evidence="2">Edinburgh</strain>
    </source>
</reference>
<protein>
    <submittedName>
        <fullName evidence="3">Coat protein</fullName>
    </submittedName>
</protein>
<dbReference type="WBParaSite" id="TMUE_2000010114.2">
    <property type="protein sequence ID" value="TMUE_2000010114.2"/>
    <property type="gene ID" value="WBGene00287445"/>
</dbReference>
<evidence type="ECO:0000256" key="1">
    <source>
        <dbReference type="SAM" id="MobiDB-lite"/>
    </source>
</evidence>
<accession>A0A5S6QSJ5</accession>
<organism evidence="2 3">
    <name type="scientific">Trichuris muris</name>
    <name type="common">Mouse whipworm</name>
    <dbReference type="NCBI Taxonomy" id="70415"/>
    <lineage>
        <taxon>Eukaryota</taxon>
        <taxon>Metazoa</taxon>
        <taxon>Ecdysozoa</taxon>
        <taxon>Nematoda</taxon>
        <taxon>Enoplea</taxon>
        <taxon>Dorylaimia</taxon>
        <taxon>Trichinellida</taxon>
        <taxon>Trichuridae</taxon>
        <taxon>Trichuris</taxon>
    </lineage>
</organism>
<reference evidence="3" key="3">
    <citation type="submission" date="2019-12" db="UniProtKB">
        <authorList>
            <consortium name="WormBaseParasite"/>
        </authorList>
    </citation>
    <scope>IDENTIFICATION</scope>
</reference>
<proteinExistence type="predicted"/>
<dbReference type="WBParaSite" id="TMUE_2000010114.1">
    <property type="protein sequence ID" value="TMUE_2000010114.1"/>
    <property type="gene ID" value="WBGene00287445"/>
</dbReference>
<reference evidence="2" key="1">
    <citation type="submission" date="2013-11" db="EMBL/GenBank/DDBJ databases">
        <authorList>
            <person name="Aslett M."/>
        </authorList>
    </citation>
    <scope>NUCLEOTIDE SEQUENCE [LARGE SCALE GENOMIC DNA]</scope>
    <source>
        <strain evidence="2">Edinburgh</strain>
    </source>
</reference>
<keyword evidence="2" id="KW-1185">Reference proteome</keyword>
<feature type="region of interest" description="Disordered" evidence="1">
    <location>
        <begin position="36"/>
        <end position="56"/>
    </location>
</feature>
<evidence type="ECO:0000313" key="3">
    <source>
        <dbReference type="WBParaSite" id="TMUE_2000010114.1"/>
    </source>
</evidence>
<name>A0A5S6QSJ5_TRIMR</name>
<dbReference type="AlphaFoldDB" id="A0A5S6QSJ5"/>
<sequence>MFRETGRPVSPKTTMMTTTTENTSSFAVVDAADTTLPATETGPSTNPAIASHGSDLRSGLKNDLTLTETTSAVNNASVPKELQLTGDLAKAIMTLWNRQPENVMPSPGPASMPGLTEFANQKGMENGDGRYTGWQGYSTFAFVRYRSAGQAERLWNIYSSLMLGTNVLVQPPVSGSKAPPMSAKFDAFWAALNVDVTGSATRSNVTAAPYDDETGAMMWIANRLQKQPAHWFDEDVFLRLLALGMLCPKTDWLNEDRLMYVVDPELVDAKIGYSKCSPKHSIHVQAIAIPIDTYITILTGKGPTSGIFDYAMWDKNVAIIPVRVTFEGTWMIPYTFAHLTSAIWNAQTFTVFAEKGHTRLDAMPLASLCYVPGPEHVIFVLIDCIARNSRTGVWRLGSVLTGMDVPIWYGGNQEVRTVSIESLFWTWLGDAEYITTATSVDIGLAWHNLCRHRQVGSRVMSVVMMASELFSRRFWPRGLRLKSKNQRESGSANSVADMLRGRVSDNILNQLLNELQLGRRRSPVNAVTHRVDTAALTPPTGWVTRWVKPDESYQRNYSHLGLYHPESQAPSEVFWVPKLPTDAPPPYIVELDGMPEIRRPKEQGGNISPKYGVVTDRNYYKHFDVVPCEDWYAAFNYVTTGDVKYTLVTLDAVQDMPTRNSNDAALNVDRWWVVDIADTALRPNPSSCGLWWSRTDEVAQEINDRCECAEAFRSYESGLVGSSDAKAAFVPAWMLRSSPHMRGWNACWSLEQKPLAMTGHVERPLDPVVVPTGGGQPNWYNYGYTVATGSHVWRVAALMEMFNAEGAPPEFFDARRIALVVKGTSALAGAVWEAYLGSRGIQPALALGLFRAMNSADVILENLWEPTCGHVGGWSCNSTFWTRRSESLTPIYLLYNDSTTTWNEVWTSVTPHYEMKMVLEKFGLWRETQWPLSSSSIRLADDSYVTGVIVKRANDVLTEDQLGESLSAGFRVPRCMVFGFRGRSHGEWIESIVFGGPWQLYDHCAYRSHTTIHHERIMQFGMTVHPTRPPRFCLALAQLPTHAMWVNTVVSLSGDFQTRVTMEWPDPNLIQTLYGVGKGLYRAATSDVIGGLADAGIATADYISSVLRGYAAQHANNGQGE</sequence>